<accession>A0A381NU41</accession>
<dbReference type="Gene3D" id="3.40.50.720">
    <property type="entry name" value="NAD(P)-binding Rossmann-like Domain"/>
    <property type="match status" value="1"/>
</dbReference>
<evidence type="ECO:0000259" key="1">
    <source>
        <dbReference type="Pfam" id="PF01370"/>
    </source>
</evidence>
<dbReference type="EMBL" id="UINC01000599">
    <property type="protein sequence ID" value="SUZ58141.1"/>
    <property type="molecule type" value="Genomic_DNA"/>
</dbReference>
<dbReference type="Pfam" id="PF01370">
    <property type="entry name" value="Epimerase"/>
    <property type="match status" value="1"/>
</dbReference>
<dbReference type="AlphaFoldDB" id="A0A381NU41"/>
<sequence length="377" mass="41640">MPTDRRDFLRLTAAATGGLGLGVSPESLVAASFRKPESPARRAIRILILGGTGFIGPHQVRYALDRGHTVTLFNRGRTNTHLFPGVERLVGDRNGQLDALAGRSWDVVIDNSRSNPEWVRLAADFLKDSVGLYFYVSSRSAYSDTSIVPMTADAPTYTYESAGVSRDSESLPYGLAKALSERTAQRIFVGRTNIVRPGLIIGPGDDTDRFTYWPVRINRGGEVLAPGDPTDPVQIIDVRDFTEWMIRMAEDGTAGVFNGVGPRTPRPMAELLYGIRGITTAETTFTWVNLEFLTQMGIRPYSHMPVWRPPTPGSEGFARFDLTPEVEAGLTFRPLAVTARETLDFHFSRSPERQADLRSGISAEREAEVLAAWHARQ</sequence>
<evidence type="ECO:0000313" key="2">
    <source>
        <dbReference type="EMBL" id="SUZ58141.1"/>
    </source>
</evidence>
<reference evidence="2" key="1">
    <citation type="submission" date="2018-05" db="EMBL/GenBank/DDBJ databases">
        <authorList>
            <person name="Lanie J.A."/>
            <person name="Ng W.-L."/>
            <person name="Kazmierczak K.M."/>
            <person name="Andrzejewski T.M."/>
            <person name="Davidsen T.M."/>
            <person name="Wayne K.J."/>
            <person name="Tettelin H."/>
            <person name="Glass J.I."/>
            <person name="Rusch D."/>
            <person name="Podicherti R."/>
            <person name="Tsui H.-C.T."/>
            <person name="Winkler M.E."/>
        </authorList>
    </citation>
    <scope>NUCLEOTIDE SEQUENCE</scope>
</reference>
<dbReference type="InterPro" id="IPR019546">
    <property type="entry name" value="TAT_signal_bac_arc"/>
</dbReference>
<name>A0A381NU41_9ZZZZ</name>
<feature type="domain" description="NAD-dependent epimerase/dehydratase" evidence="1">
    <location>
        <begin position="46"/>
        <end position="254"/>
    </location>
</feature>
<organism evidence="2">
    <name type="scientific">marine metagenome</name>
    <dbReference type="NCBI Taxonomy" id="408172"/>
    <lineage>
        <taxon>unclassified sequences</taxon>
        <taxon>metagenomes</taxon>
        <taxon>ecological metagenomes</taxon>
    </lineage>
</organism>
<protein>
    <recommendedName>
        <fullName evidence="1">NAD-dependent epimerase/dehydratase domain-containing protein</fullName>
    </recommendedName>
</protein>
<dbReference type="InterPro" id="IPR001509">
    <property type="entry name" value="Epimerase_deHydtase"/>
</dbReference>
<gene>
    <name evidence="2" type="ORF">METZ01_LOCUS10995</name>
</gene>
<dbReference type="PROSITE" id="PS51318">
    <property type="entry name" value="TAT"/>
    <property type="match status" value="1"/>
</dbReference>
<dbReference type="SUPFAM" id="SSF51735">
    <property type="entry name" value="NAD(P)-binding Rossmann-fold domains"/>
    <property type="match status" value="1"/>
</dbReference>
<dbReference type="PANTHER" id="PTHR43245:SF13">
    <property type="entry name" value="UDP-D-APIOSE_UDP-D-XYLOSE SYNTHASE 2"/>
    <property type="match status" value="1"/>
</dbReference>
<dbReference type="NCBIfam" id="TIGR01409">
    <property type="entry name" value="TAT_signal_seq"/>
    <property type="match status" value="1"/>
</dbReference>
<dbReference type="InterPro" id="IPR006311">
    <property type="entry name" value="TAT_signal"/>
</dbReference>
<dbReference type="InterPro" id="IPR050177">
    <property type="entry name" value="Lipid_A_modif_metabolic_enz"/>
</dbReference>
<dbReference type="PANTHER" id="PTHR43245">
    <property type="entry name" value="BIFUNCTIONAL POLYMYXIN RESISTANCE PROTEIN ARNA"/>
    <property type="match status" value="1"/>
</dbReference>
<dbReference type="InterPro" id="IPR036291">
    <property type="entry name" value="NAD(P)-bd_dom_sf"/>
</dbReference>
<proteinExistence type="predicted"/>